<gene>
    <name evidence="11" type="ORF">MUK42_00329</name>
</gene>
<dbReference type="Proteomes" id="UP001055439">
    <property type="component" value="Chromosome 3"/>
</dbReference>
<keyword evidence="6" id="KW-0804">Transcription</keyword>
<protein>
    <recommendedName>
        <fullName evidence="10">AP2/ERF domain-containing protein</fullName>
    </recommendedName>
</protein>
<feature type="compositionally biased region" description="Low complexity" evidence="9">
    <location>
        <begin position="711"/>
        <end position="731"/>
    </location>
</feature>
<evidence type="ECO:0000256" key="4">
    <source>
        <dbReference type="ARBA" id="ARBA00023125"/>
    </source>
</evidence>
<dbReference type="GO" id="GO:0005634">
    <property type="term" value="C:nucleus"/>
    <property type="evidence" value="ECO:0007669"/>
    <property type="project" value="UniProtKB-SubCell"/>
</dbReference>
<accession>A0A9E7FGD0</accession>
<evidence type="ECO:0000256" key="9">
    <source>
        <dbReference type="SAM" id="MobiDB-lite"/>
    </source>
</evidence>
<feature type="compositionally biased region" description="Basic and acidic residues" evidence="9">
    <location>
        <begin position="321"/>
        <end position="331"/>
    </location>
</feature>
<dbReference type="OrthoDB" id="1280899at2759"/>
<dbReference type="PANTHER" id="PTHR31657">
    <property type="entry name" value="ETHYLENE-RESPONSIVE TRANSCRIPTION FACTOR ERF061"/>
    <property type="match status" value="1"/>
</dbReference>
<dbReference type="Pfam" id="PF06136">
    <property type="entry name" value="SOK"/>
    <property type="match status" value="1"/>
</dbReference>
<keyword evidence="5" id="KW-0010">Activator</keyword>
<feature type="domain" description="AP2/ERF" evidence="10">
    <location>
        <begin position="597"/>
        <end position="654"/>
    </location>
</feature>
<keyword evidence="12" id="KW-1185">Reference proteome</keyword>
<evidence type="ECO:0000256" key="2">
    <source>
        <dbReference type="ARBA" id="ARBA00022745"/>
    </source>
</evidence>
<comment type="similarity">
    <text evidence="8">Belongs to the AP2/ERF transcription factor family. ERF subfamily.</text>
</comment>
<dbReference type="Pfam" id="PF00847">
    <property type="entry name" value="AP2"/>
    <property type="match status" value="1"/>
</dbReference>
<evidence type="ECO:0000256" key="8">
    <source>
        <dbReference type="ARBA" id="ARBA00024343"/>
    </source>
</evidence>
<comment type="subcellular location">
    <subcellularLocation>
        <location evidence="1">Nucleus</location>
    </subcellularLocation>
</comment>
<dbReference type="GO" id="GO:0009873">
    <property type="term" value="P:ethylene-activated signaling pathway"/>
    <property type="evidence" value="ECO:0007669"/>
    <property type="project" value="UniProtKB-KW"/>
</dbReference>
<evidence type="ECO:0000256" key="3">
    <source>
        <dbReference type="ARBA" id="ARBA00023015"/>
    </source>
</evidence>
<organism evidence="11 12">
    <name type="scientific">Musa troglodytarum</name>
    <name type="common">fe'i banana</name>
    <dbReference type="NCBI Taxonomy" id="320322"/>
    <lineage>
        <taxon>Eukaryota</taxon>
        <taxon>Viridiplantae</taxon>
        <taxon>Streptophyta</taxon>
        <taxon>Embryophyta</taxon>
        <taxon>Tracheophyta</taxon>
        <taxon>Spermatophyta</taxon>
        <taxon>Magnoliopsida</taxon>
        <taxon>Liliopsida</taxon>
        <taxon>Zingiberales</taxon>
        <taxon>Musaceae</taxon>
        <taxon>Musa</taxon>
    </lineage>
</organism>
<name>A0A9E7FGD0_9LILI</name>
<dbReference type="GO" id="GO:0003700">
    <property type="term" value="F:DNA-binding transcription factor activity"/>
    <property type="evidence" value="ECO:0007669"/>
    <property type="project" value="InterPro"/>
</dbReference>
<sequence>MELYIPGESKKRNCGWLVAESGAEAESSVVSFQLTMPNPAYSHCHASKEIPAHRHSEGKMEGGGGRGRRGGSSREASPDRARLSCSQQQQQQQQPRLVTPPRKVQVIYYLSRNGQLEHPHFIELPHLPNQQLRLRDVMERLIAYRGRGMPSLFSWSCKRSYKNGYVWNDLTENDVIYAADGVEYVLKGSEIIPGAYGLLSKRFQHTAASSQQPKPLPIRHRLHLEEGEDDGQEVEEEGAAEEDVRGGMRAAGDETSTSGPRYSHRSRGVSTDEIEQVEDRTATRAHQPAPTELPLDGASPPSSTSSDKPPTHGPGGGSADGDSRRFEKPEEAPEPGLTRNLIQLITCGSAASKVRSSPGGGTTKAADSKLHHGAVSRLASRAGEDDELRRISGNPRFCHPLVEDKEYFSGSIVEGSRPPPEPSLEKPSSFRGEREGMAAAMDVYSSMPVSSSSDPLMEALDPFIKGAPTSSFPSSSSFASSESLCYPSSSPVSPFSPYLHQDPSFGPSLLLESSYEMLPQHLLNQKDDFLGCSSSVGFSYLFPAHTQQIRAQFQYQQQLIAAASERRNLGNADPLAARRRPMKRAGSPPSPPKPTKLFRGVRQRHWGKWVAEIRLPRNRTRLWLGTFDAAEEAALAYDRAAFELRGDAARLNFPELRRNGSHMGPPLHSSVDAKLQTICDTTANPQNPKSALPGSATTEEPGTSSEDNKSEISSSSSSSEDEPSSGSSAVSAMQHLDFTEAPWDESESFVLRKYPSWEIDWDSILSSD</sequence>
<evidence type="ECO:0000256" key="7">
    <source>
        <dbReference type="ARBA" id="ARBA00023242"/>
    </source>
</evidence>
<dbReference type="PANTHER" id="PTHR31657:SF73">
    <property type="entry name" value="OS02G0752800 PROTEIN"/>
    <property type="match status" value="1"/>
</dbReference>
<dbReference type="InterPro" id="IPR016177">
    <property type="entry name" value="DNA-bd_dom_sf"/>
</dbReference>
<feature type="region of interest" description="Disordered" evidence="9">
    <location>
        <begin position="225"/>
        <end position="373"/>
    </location>
</feature>
<dbReference type="AlphaFoldDB" id="A0A9E7FGD0"/>
<dbReference type="Gene3D" id="3.30.730.10">
    <property type="entry name" value="AP2/ERF domain"/>
    <property type="match status" value="1"/>
</dbReference>
<evidence type="ECO:0000256" key="6">
    <source>
        <dbReference type="ARBA" id="ARBA00023163"/>
    </source>
</evidence>
<dbReference type="PRINTS" id="PR00367">
    <property type="entry name" value="ETHRSPELEMNT"/>
</dbReference>
<evidence type="ECO:0000256" key="5">
    <source>
        <dbReference type="ARBA" id="ARBA00023159"/>
    </source>
</evidence>
<dbReference type="FunFam" id="3.30.730.10:FF:000001">
    <property type="entry name" value="Ethylene-responsive transcription factor 2"/>
    <property type="match status" value="1"/>
</dbReference>
<feature type="region of interest" description="Disordered" evidence="9">
    <location>
        <begin position="570"/>
        <end position="597"/>
    </location>
</feature>
<keyword evidence="4" id="KW-0238">DNA-binding</keyword>
<evidence type="ECO:0000256" key="1">
    <source>
        <dbReference type="ARBA" id="ARBA00004123"/>
    </source>
</evidence>
<feature type="compositionally biased region" description="Low complexity" evidence="9">
    <location>
        <begin position="299"/>
        <end position="308"/>
    </location>
</feature>
<feature type="compositionally biased region" description="Acidic residues" evidence="9">
    <location>
        <begin position="226"/>
        <end position="241"/>
    </location>
</feature>
<reference evidence="11" key="1">
    <citation type="submission" date="2022-05" db="EMBL/GenBank/DDBJ databases">
        <title>The Musa troglodytarum L. genome provides insights into the mechanism of non-climacteric behaviour and enrichment of carotenoids.</title>
        <authorList>
            <person name="Wang J."/>
        </authorList>
    </citation>
    <scope>NUCLEOTIDE SEQUENCE</scope>
    <source>
        <tissue evidence="11">Leaf</tissue>
    </source>
</reference>
<keyword evidence="2" id="KW-0936">Ethylene signaling pathway</keyword>
<evidence type="ECO:0000313" key="11">
    <source>
        <dbReference type="EMBL" id="URD93687.1"/>
    </source>
</evidence>
<dbReference type="CDD" id="cd00018">
    <property type="entry name" value="AP2"/>
    <property type="match status" value="1"/>
</dbReference>
<dbReference type="EMBL" id="CP097505">
    <property type="protein sequence ID" value="URD93687.1"/>
    <property type="molecule type" value="Genomic_DNA"/>
</dbReference>
<feature type="compositionally biased region" description="Basic and acidic residues" evidence="9">
    <location>
        <begin position="51"/>
        <end position="60"/>
    </location>
</feature>
<keyword evidence="3" id="KW-0805">Transcription regulation</keyword>
<evidence type="ECO:0000259" key="10">
    <source>
        <dbReference type="PROSITE" id="PS51032"/>
    </source>
</evidence>
<dbReference type="InterPro" id="IPR051758">
    <property type="entry name" value="ERF/AP2-like"/>
</dbReference>
<feature type="compositionally biased region" description="Polar residues" evidence="9">
    <location>
        <begin position="681"/>
        <end position="703"/>
    </location>
</feature>
<evidence type="ECO:0000313" key="12">
    <source>
        <dbReference type="Proteomes" id="UP001055439"/>
    </source>
</evidence>
<dbReference type="PROSITE" id="PS51032">
    <property type="entry name" value="AP2_ERF"/>
    <property type="match status" value="1"/>
</dbReference>
<dbReference type="SMART" id="SM00380">
    <property type="entry name" value="AP2"/>
    <property type="match status" value="1"/>
</dbReference>
<feature type="region of interest" description="Disordered" evidence="9">
    <location>
        <begin position="51"/>
        <end position="98"/>
    </location>
</feature>
<proteinExistence type="inferred from homology"/>
<dbReference type="InterPro" id="IPR036955">
    <property type="entry name" value="AP2/ERF_dom_sf"/>
</dbReference>
<feature type="region of interest" description="Disordered" evidence="9">
    <location>
        <begin position="681"/>
        <end position="738"/>
    </location>
</feature>
<dbReference type="InterPro" id="IPR048351">
    <property type="entry name" value="SOK_DIX"/>
</dbReference>
<dbReference type="SUPFAM" id="SSF54171">
    <property type="entry name" value="DNA-binding domain"/>
    <property type="match status" value="1"/>
</dbReference>
<keyword evidence="7" id="KW-0539">Nucleus</keyword>
<dbReference type="GO" id="GO:0000976">
    <property type="term" value="F:transcription cis-regulatory region binding"/>
    <property type="evidence" value="ECO:0007669"/>
    <property type="project" value="UniProtKB-ARBA"/>
</dbReference>
<dbReference type="InterPro" id="IPR001471">
    <property type="entry name" value="AP2/ERF_dom"/>
</dbReference>